<dbReference type="Pfam" id="PF07702">
    <property type="entry name" value="UTRA"/>
    <property type="match status" value="1"/>
</dbReference>
<dbReference type="CDD" id="cd07377">
    <property type="entry name" value="WHTH_GntR"/>
    <property type="match status" value="1"/>
</dbReference>
<dbReference type="GO" id="GO:0045892">
    <property type="term" value="P:negative regulation of DNA-templated transcription"/>
    <property type="evidence" value="ECO:0007669"/>
    <property type="project" value="TreeGrafter"/>
</dbReference>
<dbReference type="GO" id="GO:0003700">
    <property type="term" value="F:DNA-binding transcription factor activity"/>
    <property type="evidence" value="ECO:0007669"/>
    <property type="project" value="InterPro"/>
</dbReference>
<dbReference type="Proteomes" id="UP000026249">
    <property type="component" value="Unassembled WGS sequence"/>
</dbReference>
<dbReference type="SMART" id="SM00345">
    <property type="entry name" value="HTH_GNTR"/>
    <property type="match status" value="1"/>
</dbReference>
<dbReference type="Gene3D" id="3.40.1410.10">
    <property type="entry name" value="Chorismate lyase-like"/>
    <property type="match status" value="1"/>
</dbReference>
<reference evidence="5 6" key="1">
    <citation type="submission" date="2014-03" db="EMBL/GenBank/DDBJ databases">
        <title>Draft Genome Sequence of Actibacterium mucosum KCTC 23349, a Marine Alphaproteobacterium with Complex Ionic Requirements Isolated from Mediterranean Seawater at Malvarrosa Beach, Valencia, Spain.</title>
        <authorList>
            <person name="Arahal D.R."/>
            <person name="Shao Z."/>
            <person name="Lai Q."/>
            <person name="Pujalte M.J."/>
        </authorList>
    </citation>
    <scope>NUCLEOTIDE SEQUENCE [LARGE SCALE GENOMIC DNA]</scope>
    <source>
        <strain evidence="5 6">KCTC 23349</strain>
    </source>
</reference>
<evidence type="ECO:0000313" key="6">
    <source>
        <dbReference type="Proteomes" id="UP000026249"/>
    </source>
</evidence>
<evidence type="ECO:0000256" key="1">
    <source>
        <dbReference type="ARBA" id="ARBA00023015"/>
    </source>
</evidence>
<organism evidence="5 6">
    <name type="scientific">Actibacterium mucosum KCTC 23349</name>
    <dbReference type="NCBI Taxonomy" id="1454373"/>
    <lineage>
        <taxon>Bacteria</taxon>
        <taxon>Pseudomonadati</taxon>
        <taxon>Pseudomonadota</taxon>
        <taxon>Alphaproteobacteria</taxon>
        <taxon>Rhodobacterales</taxon>
        <taxon>Roseobacteraceae</taxon>
        <taxon>Actibacterium</taxon>
    </lineage>
</organism>
<dbReference type="SMART" id="SM00866">
    <property type="entry name" value="UTRA"/>
    <property type="match status" value="1"/>
</dbReference>
<dbReference type="STRING" id="1454373.ACMU_11080"/>
<dbReference type="GO" id="GO:0003677">
    <property type="term" value="F:DNA binding"/>
    <property type="evidence" value="ECO:0007669"/>
    <property type="project" value="UniProtKB-KW"/>
</dbReference>
<dbReference type="InterPro" id="IPR011663">
    <property type="entry name" value="UTRA"/>
</dbReference>
<dbReference type="Gene3D" id="1.10.10.10">
    <property type="entry name" value="Winged helix-like DNA-binding domain superfamily/Winged helix DNA-binding domain"/>
    <property type="match status" value="1"/>
</dbReference>
<gene>
    <name evidence="5" type="ORF">ACMU_11080</name>
</gene>
<dbReference type="PANTHER" id="PTHR44846">
    <property type="entry name" value="MANNOSYL-D-GLYCERATE TRANSPORT/METABOLISM SYSTEM REPRESSOR MNGR-RELATED"/>
    <property type="match status" value="1"/>
</dbReference>
<accession>A0A037ZN72</accession>
<protein>
    <submittedName>
        <fullName evidence="5">GntR family transcriptional regulator</fullName>
    </submittedName>
</protein>
<dbReference type="PRINTS" id="PR00035">
    <property type="entry name" value="HTHGNTR"/>
</dbReference>
<keyword evidence="2" id="KW-0238">DNA-binding</keyword>
<dbReference type="RefSeq" id="WP_035258621.1">
    <property type="nucleotide sequence ID" value="NZ_JFKE01000003.1"/>
</dbReference>
<evidence type="ECO:0000259" key="4">
    <source>
        <dbReference type="PROSITE" id="PS50949"/>
    </source>
</evidence>
<name>A0A037ZN72_9RHOB</name>
<dbReference type="PROSITE" id="PS50949">
    <property type="entry name" value="HTH_GNTR"/>
    <property type="match status" value="1"/>
</dbReference>
<dbReference type="Pfam" id="PF00392">
    <property type="entry name" value="GntR"/>
    <property type="match status" value="1"/>
</dbReference>
<evidence type="ECO:0000313" key="5">
    <source>
        <dbReference type="EMBL" id="KAJ56286.1"/>
    </source>
</evidence>
<keyword evidence="1" id="KW-0805">Transcription regulation</keyword>
<dbReference type="PANTHER" id="PTHR44846:SF17">
    <property type="entry name" value="GNTR-FAMILY TRANSCRIPTIONAL REGULATOR"/>
    <property type="match status" value="1"/>
</dbReference>
<dbReference type="InterPro" id="IPR028978">
    <property type="entry name" value="Chorismate_lyase_/UTRA_dom_sf"/>
</dbReference>
<sequence>MTDTFRQSRAPLYLQITEILRQNLERGTWLPGELLPTVTELSQKYSVAKITIRQAVKILEDEGLLESRRGRGTTVLPPPPTPTPLHLGTRLSTLVDMYRGDRPTMDLLDDRKADIPGAPLIGTLSETGYHLLKRTHTRDGAVYCVIAIYIAQDVFNPREDAFRTQLALPVLVDSPDVDIARARQSLSIGKCDDTLAGMLNLAIGDPVVEVRRTLCDSNDRVIYLADVSYRSDYVRLEMDLMA</sequence>
<dbReference type="OrthoDB" id="9808698at2"/>
<evidence type="ECO:0000256" key="3">
    <source>
        <dbReference type="ARBA" id="ARBA00023163"/>
    </source>
</evidence>
<dbReference type="SUPFAM" id="SSF64288">
    <property type="entry name" value="Chorismate lyase-like"/>
    <property type="match status" value="1"/>
</dbReference>
<evidence type="ECO:0000256" key="2">
    <source>
        <dbReference type="ARBA" id="ARBA00023125"/>
    </source>
</evidence>
<dbReference type="InterPro" id="IPR050679">
    <property type="entry name" value="Bact_HTH_transcr_reg"/>
</dbReference>
<keyword evidence="6" id="KW-1185">Reference proteome</keyword>
<feature type="domain" description="HTH gntR-type" evidence="4">
    <location>
        <begin position="10"/>
        <end position="78"/>
    </location>
</feature>
<dbReference type="EMBL" id="JFKE01000003">
    <property type="protein sequence ID" value="KAJ56286.1"/>
    <property type="molecule type" value="Genomic_DNA"/>
</dbReference>
<dbReference type="InterPro" id="IPR036388">
    <property type="entry name" value="WH-like_DNA-bd_sf"/>
</dbReference>
<dbReference type="AlphaFoldDB" id="A0A037ZN72"/>
<keyword evidence="3" id="KW-0804">Transcription</keyword>
<dbReference type="SUPFAM" id="SSF46785">
    <property type="entry name" value="Winged helix' DNA-binding domain"/>
    <property type="match status" value="1"/>
</dbReference>
<proteinExistence type="predicted"/>
<dbReference type="InterPro" id="IPR036390">
    <property type="entry name" value="WH_DNA-bd_sf"/>
</dbReference>
<comment type="caution">
    <text evidence="5">The sequence shown here is derived from an EMBL/GenBank/DDBJ whole genome shotgun (WGS) entry which is preliminary data.</text>
</comment>
<dbReference type="InterPro" id="IPR000524">
    <property type="entry name" value="Tscrpt_reg_HTH_GntR"/>
</dbReference>